<dbReference type="InterPro" id="IPR046909">
    <property type="entry name" value="cREC_REC"/>
</dbReference>
<gene>
    <name evidence="2" type="ordered locus">SNE_A12210</name>
</gene>
<evidence type="ECO:0000313" key="3">
    <source>
        <dbReference type="Proteomes" id="UP000000496"/>
    </source>
</evidence>
<dbReference type="AlphaFoldDB" id="F8L8H3"/>
<dbReference type="STRING" id="331113.SNE_A12210"/>
<sequence>MEFMRVFLDDELEALERKKLARGFDTWVTTAAEAIELISTGKVSEVSLDHDLGPEEVGSGYDVAKFIEEKAFLNEIPRLKWHVHSANPVGRKRMTAALTNADRFWDQSEELN</sequence>
<reference key="1">
    <citation type="journal article" date="2011" name="Mol. Biol. Evol.">
        <title>Unity in variety -- the pan-genome of the Chlamydiae.</title>
        <authorList>
            <person name="Collingro A."/>
            <person name="Tischler P."/>
            <person name="Weinmaier T."/>
            <person name="Penz T."/>
            <person name="Heinz E."/>
            <person name="Brunham R.C."/>
            <person name="Read T.D."/>
            <person name="Bavoil P.M."/>
            <person name="Sachse K."/>
            <person name="Kahane S."/>
            <person name="Friedman M.G."/>
            <person name="Rattei T."/>
            <person name="Myers G.S.A."/>
            <person name="Horn M."/>
        </authorList>
    </citation>
    <scope>NUCLEOTIDE SEQUENCE</scope>
    <source>
        <strain>Z</strain>
    </source>
</reference>
<dbReference type="KEGG" id="sng:SNE_A12210"/>
<evidence type="ECO:0000313" key="2">
    <source>
        <dbReference type="EMBL" id="CCB89098.1"/>
    </source>
</evidence>
<keyword evidence="3" id="KW-1185">Reference proteome</keyword>
<organism evidence="2 3">
    <name type="scientific">Simkania negevensis (strain ATCC VR-1471 / DSM 27360 / Z)</name>
    <dbReference type="NCBI Taxonomy" id="331113"/>
    <lineage>
        <taxon>Bacteria</taxon>
        <taxon>Pseudomonadati</taxon>
        <taxon>Chlamydiota</taxon>
        <taxon>Chlamydiia</taxon>
        <taxon>Parachlamydiales</taxon>
        <taxon>Simkaniaceae</taxon>
        <taxon>Simkania</taxon>
    </lineage>
</organism>
<protein>
    <recommendedName>
        <fullName evidence="1">Cyclic-phosphate processing Receiver domain-containing protein</fullName>
    </recommendedName>
</protein>
<dbReference type="RefSeq" id="WP_013943565.1">
    <property type="nucleotide sequence ID" value="NC_015713.1"/>
</dbReference>
<name>F8L8H3_SIMNZ</name>
<dbReference type="Pfam" id="PF20274">
    <property type="entry name" value="cREC_REC"/>
    <property type="match status" value="1"/>
</dbReference>
<feature type="domain" description="Cyclic-phosphate processing Receiver" evidence="1">
    <location>
        <begin position="4"/>
        <end position="100"/>
    </location>
</feature>
<dbReference type="Proteomes" id="UP000000496">
    <property type="component" value="Chromosome gsn.131"/>
</dbReference>
<proteinExistence type="predicted"/>
<evidence type="ECO:0000259" key="1">
    <source>
        <dbReference type="Pfam" id="PF20274"/>
    </source>
</evidence>
<reference evidence="2 3" key="2">
    <citation type="journal article" date="2011" name="Mol. Biol. Evol.">
        <title>Unity in variety--the pan-genome of the Chlamydiae.</title>
        <authorList>
            <person name="Collingro A."/>
            <person name="Tischler P."/>
            <person name="Weinmaier T."/>
            <person name="Penz T."/>
            <person name="Heinz E."/>
            <person name="Brunham R.C."/>
            <person name="Read T.D."/>
            <person name="Bavoil P.M."/>
            <person name="Sachse K."/>
            <person name="Kahane S."/>
            <person name="Friedman M.G."/>
            <person name="Rattei T."/>
            <person name="Myers G.S."/>
            <person name="Horn M."/>
        </authorList>
    </citation>
    <scope>NUCLEOTIDE SEQUENCE [LARGE SCALE GENOMIC DNA]</scope>
    <source>
        <strain evidence="3">ATCC VR-1471 / Z</strain>
    </source>
</reference>
<dbReference type="EMBL" id="FR872582">
    <property type="protein sequence ID" value="CCB89098.1"/>
    <property type="molecule type" value="Genomic_DNA"/>
</dbReference>
<dbReference type="HOGENOM" id="CLU_166822_0_0_0"/>
<accession>F8L8H3</accession>